<organism evidence="2 3">
    <name type="scientific">Pyrenophora tritici-repentis</name>
    <dbReference type="NCBI Taxonomy" id="45151"/>
    <lineage>
        <taxon>Eukaryota</taxon>
        <taxon>Fungi</taxon>
        <taxon>Dikarya</taxon>
        <taxon>Ascomycota</taxon>
        <taxon>Pezizomycotina</taxon>
        <taxon>Dothideomycetes</taxon>
        <taxon>Pleosporomycetidae</taxon>
        <taxon>Pleosporales</taxon>
        <taxon>Pleosporineae</taxon>
        <taxon>Pleosporaceae</taxon>
        <taxon>Pyrenophora</taxon>
    </lineage>
</organism>
<sequence>MRITAVVRTTANAHKAVSALSRFVQTTKKQLARPHRRHPESESTVVAVASPVPAQ</sequence>
<accession>A0A922NMB3</accession>
<evidence type="ECO:0000313" key="3">
    <source>
        <dbReference type="Proteomes" id="UP000249757"/>
    </source>
</evidence>
<gene>
    <name evidence="2" type="ORF">Ptr86124_001800</name>
</gene>
<comment type="caution">
    <text evidence="2">The sequence shown here is derived from an EMBL/GenBank/DDBJ whole genome shotgun (WGS) entry which is preliminary data.</text>
</comment>
<reference evidence="3" key="1">
    <citation type="journal article" date="2022" name="Microb. Genom.">
        <title>A global pangenome for the wheat fungal pathogen Pyrenophora tritici-repentis and prediction of effector protein structural homology.</title>
        <authorList>
            <person name="Moolhuijzen P.M."/>
            <person name="See P.T."/>
            <person name="Shi G."/>
            <person name="Powell H.R."/>
            <person name="Cockram J."/>
            <person name="Jorgensen L.N."/>
            <person name="Benslimane H."/>
            <person name="Strelkov S.E."/>
            <person name="Turner J."/>
            <person name="Liu Z."/>
            <person name="Moffat C.S."/>
        </authorList>
    </citation>
    <scope>NUCLEOTIDE SEQUENCE [LARGE SCALE GENOMIC DNA]</scope>
</reference>
<protein>
    <submittedName>
        <fullName evidence="2">Uncharacterized protein</fullName>
    </submittedName>
</protein>
<evidence type="ECO:0000313" key="2">
    <source>
        <dbReference type="EMBL" id="KAI1518672.1"/>
    </source>
</evidence>
<dbReference type="EMBL" id="NRDI02000002">
    <property type="protein sequence ID" value="KAI1518672.1"/>
    <property type="molecule type" value="Genomic_DNA"/>
</dbReference>
<dbReference type="AlphaFoldDB" id="A0A922NMB3"/>
<feature type="region of interest" description="Disordered" evidence="1">
    <location>
        <begin position="30"/>
        <end position="55"/>
    </location>
</feature>
<evidence type="ECO:0000256" key="1">
    <source>
        <dbReference type="SAM" id="MobiDB-lite"/>
    </source>
</evidence>
<proteinExistence type="predicted"/>
<keyword evidence="3" id="KW-1185">Reference proteome</keyword>
<feature type="compositionally biased region" description="Low complexity" evidence="1">
    <location>
        <begin position="42"/>
        <end position="55"/>
    </location>
</feature>
<name>A0A922NMB3_9PLEO</name>
<dbReference type="Proteomes" id="UP000249757">
    <property type="component" value="Unassembled WGS sequence"/>
</dbReference>